<dbReference type="Gene3D" id="3.40.190.170">
    <property type="entry name" value="Bacterial extracellular solute-binding protein, family 7"/>
    <property type="match status" value="1"/>
</dbReference>
<dbReference type="Pfam" id="PF03480">
    <property type="entry name" value="DctP"/>
    <property type="match status" value="1"/>
</dbReference>
<proteinExistence type="predicted"/>
<accession>A0ABX2TKL4</accession>
<dbReference type="Proteomes" id="UP000584642">
    <property type="component" value="Unassembled WGS sequence"/>
</dbReference>
<protein>
    <submittedName>
        <fullName evidence="3">TRAP transporter substrate-binding protein DctP</fullName>
    </submittedName>
</protein>
<dbReference type="PANTHER" id="PTHR33376:SF15">
    <property type="entry name" value="BLL6794 PROTEIN"/>
    <property type="match status" value="1"/>
</dbReference>
<evidence type="ECO:0000256" key="2">
    <source>
        <dbReference type="SAM" id="SignalP"/>
    </source>
</evidence>
<dbReference type="NCBIfam" id="NF037995">
    <property type="entry name" value="TRAP_S1"/>
    <property type="match status" value="1"/>
</dbReference>
<organism evidence="3 4">
    <name type="scientific">Azospirillum oleiclasticum</name>
    <dbReference type="NCBI Taxonomy" id="2735135"/>
    <lineage>
        <taxon>Bacteria</taxon>
        <taxon>Pseudomonadati</taxon>
        <taxon>Pseudomonadota</taxon>
        <taxon>Alphaproteobacteria</taxon>
        <taxon>Rhodospirillales</taxon>
        <taxon>Azospirillaceae</taxon>
        <taxon>Azospirillum</taxon>
    </lineage>
</organism>
<keyword evidence="1 2" id="KW-0732">Signal</keyword>
<reference evidence="3 4" key="1">
    <citation type="submission" date="2020-05" db="EMBL/GenBank/DDBJ databases">
        <title>Azospirillum oleiclasticum sp. nov, a nitrogen-fixing and heavy crude oil-emulsifying bacterium isolated from the crude oil of Yumen Oilfield.</title>
        <authorList>
            <person name="Wu D."/>
            <person name="Cai M."/>
            <person name="Zhang X."/>
        </authorList>
    </citation>
    <scope>NUCLEOTIDE SEQUENCE [LARGE SCALE GENOMIC DNA]</scope>
    <source>
        <strain evidence="3 4">ROY-1-1-2</strain>
    </source>
</reference>
<dbReference type="PANTHER" id="PTHR33376">
    <property type="match status" value="1"/>
</dbReference>
<dbReference type="RefSeq" id="WP_180285486.1">
    <property type="nucleotide sequence ID" value="NZ_JABFDB010000031.1"/>
</dbReference>
<feature type="signal peptide" evidence="2">
    <location>
        <begin position="1"/>
        <end position="28"/>
    </location>
</feature>
<sequence>MFKSFTRCAVALGLAAGVALSGAAPAQAQGAAQAPIEMVLTNEIATSHWGTKLMEEYAGLINQRTQGRIKARVFPSGTLYKDKDAVAALGSGSVHMVWPVSVQLESIAPAYGVVNLPFAVTDEAMQRGDTSEKLAAMLSALVQDKGIRIMGLMRTADLMFLFKDKEIDAVNDLKGAKVRLTGGRVLQSLMRDLGANPISMPASEMAAALMQGAIDGIYTSAGGWEMVGTNAARTASIVPGMNLLTYSVCVDDKWLKGLPADLRKVVEDTTAEVIASQWKRAITSDQETMDRLIATGGKLVVVPQDQRAKFLEIGAKVSEEYTRRFPEVWKQFQSIVQTKG</sequence>
<dbReference type="InterPro" id="IPR038404">
    <property type="entry name" value="TRAP_DctP_sf"/>
</dbReference>
<dbReference type="SUPFAM" id="SSF53850">
    <property type="entry name" value="Periplasmic binding protein-like II"/>
    <property type="match status" value="1"/>
</dbReference>
<dbReference type="InterPro" id="IPR018389">
    <property type="entry name" value="DctP_fam"/>
</dbReference>
<gene>
    <name evidence="3" type="primary">dctP</name>
    <name evidence="3" type="ORF">HND93_28745</name>
</gene>
<evidence type="ECO:0000256" key="1">
    <source>
        <dbReference type="ARBA" id="ARBA00022729"/>
    </source>
</evidence>
<keyword evidence="4" id="KW-1185">Reference proteome</keyword>
<name>A0ABX2TKL4_9PROT</name>
<feature type="chain" id="PRO_5045146706" evidence="2">
    <location>
        <begin position="29"/>
        <end position="340"/>
    </location>
</feature>
<comment type="caution">
    <text evidence="3">The sequence shown here is derived from an EMBL/GenBank/DDBJ whole genome shotgun (WGS) entry which is preliminary data.</text>
</comment>
<evidence type="ECO:0000313" key="4">
    <source>
        <dbReference type="Proteomes" id="UP000584642"/>
    </source>
</evidence>
<dbReference type="EMBL" id="JABFDB010000031">
    <property type="protein sequence ID" value="NYZ23707.1"/>
    <property type="molecule type" value="Genomic_DNA"/>
</dbReference>
<evidence type="ECO:0000313" key="3">
    <source>
        <dbReference type="EMBL" id="NYZ23707.1"/>
    </source>
</evidence>